<feature type="non-terminal residue" evidence="2">
    <location>
        <position position="224"/>
    </location>
</feature>
<protein>
    <submittedName>
        <fullName evidence="2">Uncharacterized protein</fullName>
    </submittedName>
</protein>
<keyword evidence="3" id="KW-1185">Reference proteome</keyword>
<dbReference type="GO" id="GO:0004061">
    <property type="term" value="F:arylformamidase activity"/>
    <property type="evidence" value="ECO:0007669"/>
    <property type="project" value="InterPro"/>
</dbReference>
<sequence>NTQSGTQWDGLRHFPLIEHGIFYNNMRLDALPHGTVSFQNPHQIDPAHARIGIQNWATHGICGRGMLLDLVSHQTSLATNQALPYDPWSAYAISVPELEACAQVQGIKFQWGDILILCVRFTKKYYEALQAEREALQGKPETFAGIKQSEDMKHFIWDNWHFAATAFDQPALEAQTLLGFVPFQTWGILEKLSEVCTETGRYTFFFSFLPLNIIGRCASPPNEA</sequence>
<accession>A0AAD7NAB9</accession>
<dbReference type="PANTHER" id="PTHR34861:SF10">
    <property type="entry name" value="CYCLASE"/>
    <property type="match status" value="1"/>
</dbReference>
<dbReference type="Proteomes" id="UP001215280">
    <property type="component" value="Unassembled WGS sequence"/>
</dbReference>
<proteinExistence type="inferred from homology"/>
<dbReference type="PANTHER" id="PTHR34861">
    <property type="match status" value="1"/>
</dbReference>
<dbReference type="InterPro" id="IPR007325">
    <property type="entry name" value="KFase/CYL"/>
</dbReference>
<gene>
    <name evidence="2" type="ORF">DFH07DRAFT_1031039</name>
</gene>
<comment type="caution">
    <text evidence="2">The sequence shown here is derived from an EMBL/GenBank/DDBJ whole genome shotgun (WGS) entry which is preliminary data.</text>
</comment>
<reference evidence="2" key="1">
    <citation type="submission" date="2023-03" db="EMBL/GenBank/DDBJ databases">
        <title>Massive genome expansion in bonnet fungi (Mycena s.s.) driven by repeated elements and novel gene families across ecological guilds.</title>
        <authorList>
            <consortium name="Lawrence Berkeley National Laboratory"/>
            <person name="Harder C.B."/>
            <person name="Miyauchi S."/>
            <person name="Viragh M."/>
            <person name="Kuo A."/>
            <person name="Thoen E."/>
            <person name="Andreopoulos B."/>
            <person name="Lu D."/>
            <person name="Skrede I."/>
            <person name="Drula E."/>
            <person name="Henrissat B."/>
            <person name="Morin E."/>
            <person name="Kohler A."/>
            <person name="Barry K."/>
            <person name="LaButti K."/>
            <person name="Morin E."/>
            <person name="Salamov A."/>
            <person name="Lipzen A."/>
            <person name="Mereny Z."/>
            <person name="Hegedus B."/>
            <person name="Baldrian P."/>
            <person name="Stursova M."/>
            <person name="Weitz H."/>
            <person name="Taylor A."/>
            <person name="Grigoriev I.V."/>
            <person name="Nagy L.G."/>
            <person name="Martin F."/>
            <person name="Kauserud H."/>
        </authorList>
    </citation>
    <scope>NUCLEOTIDE SEQUENCE</scope>
    <source>
        <strain evidence="2">CBHHK188m</strain>
    </source>
</reference>
<feature type="non-terminal residue" evidence="2">
    <location>
        <position position="1"/>
    </location>
</feature>
<dbReference type="GO" id="GO:0019441">
    <property type="term" value="P:L-tryptophan catabolic process to kynurenine"/>
    <property type="evidence" value="ECO:0007669"/>
    <property type="project" value="InterPro"/>
</dbReference>
<dbReference type="InterPro" id="IPR037175">
    <property type="entry name" value="KFase_sf"/>
</dbReference>
<dbReference type="EMBL" id="JARJLG010000071">
    <property type="protein sequence ID" value="KAJ7753431.1"/>
    <property type="molecule type" value="Genomic_DNA"/>
</dbReference>
<dbReference type="AlphaFoldDB" id="A0AAD7NAB9"/>
<comment type="similarity">
    <text evidence="1">Belongs to the Cyclase 1 superfamily.</text>
</comment>
<name>A0AAD7NAB9_9AGAR</name>
<evidence type="ECO:0000256" key="1">
    <source>
        <dbReference type="ARBA" id="ARBA00007865"/>
    </source>
</evidence>
<evidence type="ECO:0000313" key="2">
    <source>
        <dbReference type="EMBL" id="KAJ7753431.1"/>
    </source>
</evidence>
<evidence type="ECO:0000313" key="3">
    <source>
        <dbReference type="Proteomes" id="UP001215280"/>
    </source>
</evidence>
<organism evidence="2 3">
    <name type="scientific">Mycena maculata</name>
    <dbReference type="NCBI Taxonomy" id="230809"/>
    <lineage>
        <taxon>Eukaryota</taxon>
        <taxon>Fungi</taxon>
        <taxon>Dikarya</taxon>
        <taxon>Basidiomycota</taxon>
        <taxon>Agaricomycotina</taxon>
        <taxon>Agaricomycetes</taxon>
        <taxon>Agaricomycetidae</taxon>
        <taxon>Agaricales</taxon>
        <taxon>Marasmiineae</taxon>
        <taxon>Mycenaceae</taxon>
        <taxon>Mycena</taxon>
    </lineage>
</organism>
<dbReference type="Gene3D" id="3.50.30.50">
    <property type="entry name" value="Putative cyclase"/>
    <property type="match status" value="1"/>
</dbReference>
<dbReference type="Pfam" id="PF04199">
    <property type="entry name" value="Cyclase"/>
    <property type="match status" value="1"/>
</dbReference>